<dbReference type="Gene3D" id="1.25.40.420">
    <property type="match status" value="1"/>
</dbReference>
<dbReference type="Pfam" id="PF00651">
    <property type="entry name" value="BTB"/>
    <property type="match status" value="1"/>
</dbReference>
<dbReference type="CDD" id="cd18186">
    <property type="entry name" value="BTB_POZ_ZBTB_KLHL-like"/>
    <property type="match status" value="1"/>
</dbReference>
<dbReference type="InterPro" id="IPR000210">
    <property type="entry name" value="BTB/POZ_dom"/>
</dbReference>
<organism evidence="2 3">
    <name type="scientific">Glomus cerebriforme</name>
    <dbReference type="NCBI Taxonomy" id="658196"/>
    <lineage>
        <taxon>Eukaryota</taxon>
        <taxon>Fungi</taxon>
        <taxon>Fungi incertae sedis</taxon>
        <taxon>Mucoromycota</taxon>
        <taxon>Glomeromycotina</taxon>
        <taxon>Glomeromycetes</taxon>
        <taxon>Glomerales</taxon>
        <taxon>Glomeraceae</taxon>
        <taxon>Glomus</taxon>
    </lineage>
</organism>
<evidence type="ECO:0000259" key="1">
    <source>
        <dbReference type="PROSITE" id="PS50097"/>
    </source>
</evidence>
<feature type="domain" description="BTB" evidence="1">
    <location>
        <begin position="23"/>
        <end position="96"/>
    </location>
</feature>
<dbReference type="STRING" id="658196.A0A397SG07"/>
<dbReference type="Gene3D" id="3.30.710.10">
    <property type="entry name" value="Potassium Channel Kv1.1, Chain A"/>
    <property type="match status" value="1"/>
</dbReference>
<dbReference type="SUPFAM" id="SSF54695">
    <property type="entry name" value="POZ domain"/>
    <property type="match status" value="1"/>
</dbReference>
<dbReference type="PANTHER" id="PTHR45774">
    <property type="entry name" value="BTB/POZ DOMAIN-CONTAINING"/>
    <property type="match status" value="1"/>
</dbReference>
<accession>A0A397SG07</accession>
<reference evidence="2 3" key="1">
    <citation type="submission" date="2018-06" db="EMBL/GenBank/DDBJ databases">
        <title>Comparative genomics reveals the genomic features of Rhizophagus irregularis, R. cerebriforme, R. diaphanum and Gigaspora rosea, and their symbiotic lifestyle signature.</title>
        <authorList>
            <person name="Morin E."/>
            <person name="San Clemente H."/>
            <person name="Chen E.C.H."/>
            <person name="De La Providencia I."/>
            <person name="Hainaut M."/>
            <person name="Kuo A."/>
            <person name="Kohler A."/>
            <person name="Murat C."/>
            <person name="Tang N."/>
            <person name="Roy S."/>
            <person name="Loubradou J."/>
            <person name="Henrissat B."/>
            <person name="Grigoriev I.V."/>
            <person name="Corradi N."/>
            <person name="Roux C."/>
            <person name="Martin F.M."/>
        </authorList>
    </citation>
    <scope>NUCLEOTIDE SEQUENCE [LARGE SCALE GENOMIC DNA]</scope>
    <source>
        <strain evidence="2 3">DAOM 227022</strain>
    </source>
</reference>
<dbReference type="PANTHER" id="PTHR45774:SF3">
    <property type="entry name" value="BTB (POZ) DOMAIN-CONTAINING 2B-RELATED"/>
    <property type="match status" value="1"/>
</dbReference>
<dbReference type="OrthoDB" id="408604at2759"/>
<name>A0A397SG07_9GLOM</name>
<comment type="caution">
    <text evidence="2">The sequence shown here is derived from an EMBL/GenBank/DDBJ whole genome shotgun (WGS) entry which is preliminary data.</text>
</comment>
<dbReference type="InterPro" id="IPR011333">
    <property type="entry name" value="SKP1/BTB/POZ_sf"/>
</dbReference>
<gene>
    <name evidence="2" type="ORF">C1645_833223</name>
</gene>
<evidence type="ECO:0000313" key="2">
    <source>
        <dbReference type="EMBL" id="RIA83819.1"/>
    </source>
</evidence>
<proteinExistence type="predicted"/>
<sequence length="317" mass="37575">MSTKFLTQLSQDFTKLLENNINYDVIIKVGKEEEVETLKVHSAILSVRSSYFERAFSNQWKKTEGNLLKLDKPNIRPFIFKIILKFIYGGMIEINKFNANDILDILIAADELCIIELFDELQKYLIKNESSWIKQNFIYVHEIIFQHDTFIYLKEFWNNTILKEPRLLFEAKNFSEFEESSLIEILEMDDLNIEEIDIWINVIRWAIENFPNNSTSILFWSNDDLNLLKDSLKNIIPLIRFCSMSSDEFYNHIKPYSKILDESLYDDILHYHLVKNWEPSFITILPKRRIIHQSLPTIEKSKSKLRDLDKTMGGVIT</sequence>
<evidence type="ECO:0000313" key="3">
    <source>
        <dbReference type="Proteomes" id="UP000265703"/>
    </source>
</evidence>
<dbReference type="AlphaFoldDB" id="A0A397SG07"/>
<dbReference type="SMART" id="SM00225">
    <property type="entry name" value="BTB"/>
    <property type="match status" value="1"/>
</dbReference>
<protein>
    <submittedName>
        <fullName evidence="2">BTB/POZ protein</fullName>
    </submittedName>
</protein>
<dbReference type="PROSITE" id="PS50097">
    <property type="entry name" value="BTB"/>
    <property type="match status" value="1"/>
</dbReference>
<dbReference type="Proteomes" id="UP000265703">
    <property type="component" value="Unassembled WGS sequence"/>
</dbReference>
<keyword evidence="3" id="KW-1185">Reference proteome</keyword>
<dbReference type="EMBL" id="QKYT01000540">
    <property type="protein sequence ID" value="RIA83819.1"/>
    <property type="molecule type" value="Genomic_DNA"/>
</dbReference>